<comment type="caution">
    <text evidence="3">The sequence shown here is derived from an EMBL/GenBank/DDBJ whole genome shotgun (WGS) entry which is preliminary data.</text>
</comment>
<feature type="region of interest" description="Disordered" evidence="1">
    <location>
        <begin position="369"/>
        <end position="401"/>
    </location>
</feature>
<dbReference type="AlphaFoldDB" id="A0AAE5BX77"/>
<dbReference type="InterPro" id="IPR001296">
    <property type="entry name" value="Glyco_trans_1"/>
</dbReference>
<proteinExistence type="predicted"/>
<feature type="domain" description="Glycosyl transferase family 1" evidence="2">
    <location>
        <begin position="195"/>
        <end position="345"/>
    </location>
</feature>
<accession>A0AAE5BX77</accession>
<protein>
    <submittedName>
        <fullName evidence="3">Glycosyltransferase</fullName>
    </submittedName>
</protein>
<feature type="compositionally biased region" description="Basic and acidic residues" evidence="1">
    <location>
        <begin position="373"/>
        <end position="384"/>
    </location>
</feature>
<dbReference type="PANTHER" id="PTHR45947">
    <property type="entry name" value="SULFOQUINOVOSYL TRANSFERASE SQD2"/>
    <property type="match status" value="1"/>
</dbReference>
<gene>
    <name evidence="3" type="ORF">GV832_18965</name>
</gene>
<dbReference type="CDD" id="cd03801">
    <property type="entry name" value="GT4_PimA-like"/>
    <property type="match status" value="1"/>
</dbReference>
<evidence type="ECO:0000259" key="2">
    <source>
        <dbReference type="Pfam" id="PF00534"/>
    </source>
</evidence>
<evidence type="ECO:0000256" key="1">
    <source>
        <dbReference type="SAM" id="MobiDB-lite"/>
    </source>
</evidence>
<dbReference type="PANTHER" id="PTHR45947:SF15">
    <property type="entry name" value="TEICHURONIC ACID BIOSYNTHESIS GLYCOSYLTRANSFERASE TUAC-RELATED"/>
    <property type="match status" value="1"/>
</dbReference>
<organism evidence="3 4">
    <name type="scientific">Stagnihabitans tardus</name>
    <dbReference type="NCBI Taxonomy" id="2699202"/>
    <lineage>
        <taxon>Bacteria</taxon>
        <taxon>Pseudomonadati</taxon>
        <taxon>Pseudomonadota</taxon>
        <taxon>Alphaproteobacteria</taxon>
        <taxon>Rhodobacterales</taxon>
        <taxon>Paracoccaceae</taxon>
        <taxon>Stagnihabitans</taxon>
    </lineage>
</organism>
<reference evidence="3" key="1">
    <citation type="submission" date="2020-01" db="EMBL/GenBank/DDBJ databases">
        <authorList>
            <person name="Chen W.-M."/>
        </authorList>
    </citation>
    <scope>NUCLEOTIDE SEQUENCE</scope>
    <source>
        <strain evidence="3">CYK-10</strain>
    </source>
</reference>
<dbReference type="SUPFAM" id="SSF53756">
    <property type="entry name" value="UDP-Glycosyltransferase/glycogen phosphorylase"/>
    <property type="match status" value="1"/>
</dbReference>
<dbReference type="Pfam" id="PF00534">
    <property type="entry name" value="Glycos_transf_1"/>
    <property type="match status" value="1"/>
</dbReference>
<dbReference type="GO" id="GO:0016757">
    <property type="term" value="F:glycosyltransferase activity"/>
    <property type="evidence" value="ECO:0007669"/>
    <property type="project" value="InterPro"/>
</dbReference>
<keyword evidence="4" id="KW-1185">Reference proteome</keyword>
<dbReference type="InterPro" id="IPR050194">
    <property type="entry name" value="Glycosyltransferase_grp1"/>
</dbReference>
<name>A0AAE5BX77_9RHOB</name>
<evidence type="ECO:0000313" key="3">
    <source>
        <dbReference type="EMBL" id="NBZ89674.1"/>
    </source>
</evidence>
<dbReference type="Proteomes" id="UP001193501">
    <property type="component" value="Unassembled WGS sequence"/>
</dbReference>
<dbReference type="Gene3D" id="3.40.50.2000">
    <property type="entry name" value="Glycogen Phosphorylase B"/>
    <property type="match status" value="2"/>
</dbReference>
<evidence type="ECO:0000313" key="4">
    <source>
        <dbReference type="Proteomes" id="UP001193501"/>
    </source>
</evidence>
<dbReference type="EMBL" id="JAABNR010000029">
    <property type="protein sequence ID" value="NBZ89674.1"/>
    <property type="molecule type" value="Genomic_DNA"/>
</dbReference>
<sequence>MGLRVEACTVRKPAASGMVGAAQEAEDARTFGVIQAARNPLRLIRAHLAMMRRGRWLSALSLAWKTRPPGLKALIWQAFYFLEAGILADHARARGVTHLHNHFGDASGTLTMVAAHMAGLPFSITLHGPDIFFAPRHWRLDVKIARAAFVACISHFCRSQAMLFSDEADWGRLRIVHCGIRPALYPASRGGGGHVVFVGRLDPVKGVPLLLEAFAAVKARHPEARLTVAGDGRIRSRLEARARALGLEVAFPGYLDEGQVAELLAEADMLVLPSFAEGLPVVLMEALAARVPVIATQVAGVSELVRDGVSGLIVAPGDVAGLAVAMDRLLSDPDLRARMGAAGRAKVEAEHDIQAEAAWLAELFAGRGQGLRPEPRLPETHGPEPRLPQTQPGGQRPGEPS</sequence>